<accession>A0AAW2ZMP6</accession>
<feature type="transmembrane region" description="Helical" evidence="1">
    <location>
        <begin position="197"/>
        <end position="221"/>
    </location>
</feature>
<reference evidence="2 3" key="1">
    <citation type="submission" date="2024-03" db="EMBL/GenBank/DDBJ databases">
        <title>The Acrasis kona genome and developmental transcriptomes reveal deep origins of eukaryotic multicellular pathways.</title>
        <authorList>
            <person name="Sheikh S."/>
            <person name="Fu C.-J."/>
            <person name="Brown M.W."/>
            <person name="Baldauf S.L."/>
        </authorList>
    </citation>
    <scope>NUCLEOTIDE SEQUENCE [LARGE SCALE GENOMIC DNA]</scope>
    <source>
        <strain evidence="2 3">ATCC MYA-3509</strain>
    </source>
</reference>
<feature type="transmembrane region" description="Helical" evidence="1">
    <location>
        <begin position="46"/>
        <end position="67"/>
    </location>
</feature>
<proteinExistence type="predicted"/>
<evidence type="ECO:0000313" key="3">
    <source>
        <dbReference type="Proteomes" id="UP001431209"/>
    </source>
</evidence>
<keyword evidence="1" id="KW-0472">Membrane</keyword>
<feature type="transmembrane region" description="Helical" evidence="1">
    <location>
        <begin position="88"/>
        <end position="112"/>
    </location>
</feature>
<evidence type="ECO:0000313" key="2">
    <source>
        <dbReference type="EMBL" id="KAL0490534.1"/>
    </source>
</evidence>
<evidence type="ECO:0000256" key="1">
    <source>
        <dbReference type="SAM" id="Phobius"/>
    </source>
</evidence>
<name>A0AAW2ZMP6_9EUKA</name>
<dbReference type="AlphaFoldDB" id="A0AAW2ZMP6"/>
<dbReference type="EMBL" id="JAOPGA020001692">
    <property type="protein sequence ID" value="KAL0490534.1"/>
    <property type="molecule type" value="Genomic_DNA"/>
</dbReference>
<protein>
    <submittedName>
        <fullName evidence="2">Cry18A</fullName>
    </submittedName>
</protein>
<sequence length="261" mass="30033">MQQPTSPQYYTSNESEITTEYKALSPLLNNGEWVYFRVSAGICTTITRYLVILLTFGLGAPFVEVNYYRNLSKGWIFNGRRAKFTGTILEMFLVIAINYFLNIITIGMWFSFGFDKFILGKHLDKKIMWDDETKQNGEWKLFSAGSVFLNIRFTLTTVLSFGLLTGYARHQYYRDWVGTVRLGGETFKYTGNSSKAVSLFLTEVLMNFMFPFLACIVRSLVTRAWNKYVDENITPTFNRYSSNLGTTTYDSGAQSYVQNQV</sequence>
<organism evidence="2 3">
    <name type="scientific">Acrasis kona</name>
    <dbReference type="NCBI Taxonomy" id="1008807"/>
    <lineage>
        <taxon>Eukaryota</taxon>
        <taxon>Discoba</taxon>
        <taxon>Heterolobosea</taxon>
        <taxon>Tetramitia</taxon>
        <taxon>Eutetramitia</taxon>
        <taxon>Acrasidae</taxon>
        <taxon>Acrasis</taxon>
    </lineage>
</organism>
<keyword evidence="1" id="KW-1133">Transmembrane helix</keyword>
<keyword evidence="3" id="KW-1185">Reference proteome</keyword>
<keyword evidence="1" id="KW-0812">Transmembrane</keyword>
<gene>
    <name evidence="2" type="ORF">AKO1_003003</name>
</gene>
<dbReference type="Proteomes" id="UP001431209">
    <property type="component" value="Unassembled WGS sequence"/>
</dbReference>
<comment type="caution">
    <text evidence="2">The sequence shown here is derived from an EMBL/GenBank/DDBJ whole genome shotgun (WGS) entry which is preliminary data.</text>
</comment>